<feature type="compositionally biased region" description="Low complexity" evidence="1">
    <location>
        <begin position="638"/>
        <end position="659"/>
    </location>
</feature>
<gene>
    <name evidence="2" type="ORF">D9615_008131</name>
</gene>
<evidence type="ECO:0000313" key="3">
    <source>
        <dbReference type="Proteomes" id="UP000565441"/>
    </source>
</evidence>
<keyword evidence="3" id="KW-1185">Reference proteome</keyword>
<evidence type="ECO:0000313" key="2">
    <source>
        <dbReference type="EMBL" id="KAF5372000.1"/>
    </source>
</evidence>
<sequence length="666" mass="74819">MPSISSSIKLTEIFDSLPPEAQRTLVEKHLFPLLDSIPKEKSDHVISVASEFKTRLQPMPKLDLKSKKKEVNFLMQALSRDAKTAMTKERSNREELLAEVVDSLTDWLSDIWSVVYEFRDSYLQAHVCLLFVADVSTTLADLPGLGGCKCSLLNMPIDITIRKQNGKVMKSFSLRGPHTIHKALLWIWRELFVSLSAYGTSSAKRRMPEMIEDLEAILSWRALESLLYGGKTYRSSNILGDYDDGEEFDDTVHNTDEEEDDDDYIDEDDEDDGEYDGLDLSCTGCSCPFHAKHWPDFINDQRLHLRELVENRLHANYRSNPSLLLYQVICSISNNVTATKRTLLRETNENATKSADTIVGALEVYIRLTNTNKIAGLLDTHYHLLRSRDAEVLQKAVRALASSNFSVHTIQIMAIVEQELLECIRAIHAAVSAIFGNHNLPVHKSELEGILKLRVGTQERNDRANDWVEAAMTLGSPMNPMAIAAMMMGLPFGLPFIPMEDGGHEDVTAFLDDVDTSDPDFEEVNAEFRPKLRDRFEGWYKLIERLKEPAAPSLLGTMYIKIVELMPFMRGADIVDRMVLRLSEIQGKSHIGQGLHALSNFCIIQRKKVSANVLKQRRASERASAGSQDASPTSFGNPSAPFSFSFLPQPSQPSSHPPFGGMEDVD</sequence>
<dbReference type="EMBL" id="JAACJP010000044">
    <property type="protein sequence ID" value="KAF5372000.1"/>
    <property type="molecule type" value="Genomic_DNA"/>
</dbReference>
<reference evidence="2 3" key="1">
    <citation type="journal article" date="2020" name="ISME J.">
        <title>Uncovering the hidden diversity of litter-decomposition mechanisms in mushroom-forming fungi.</title>
        <authorList>
            <person name="Floudas D."/>
            <person name="Bentzer J."/>
            <person name="Ahren D."/>
            <person name="Johansson T."/>
            <person name="Persson P."/>
            <person name="Tunlid A."/>
        </authorList>
    </citation>
    <scope>NUCLEOTIDE SEQUENCE [LARGE SCALE GENOMIC DNA]</scope>
    <source>
        <strain evidence="2 3">CBS 661.87</strain>
    </source>
</reference>
<protein>
    <submittedName>
        <fullName evidence="2">Uncharacterized protein</fullName>
    </submittedName>
</protein>
<dbReference type="Proteomes" id="UP000565441">
    <property type="component" value="Unassembled WGS sequence"/>
</dbReference>
<name>A0A8H5GWB0_9AGAR</name>
<organism evidence="2 3">
    <name type="scientific">Tricholomella constricta</name>
    <dbReference type="NCBI Taxonomy" id="117010"/>
    <lineage>
        <taxon>Eukaryota</taxon>
        <taxon>Fungi</taxon>
        <taxon>Dikarya</taxon>
        <taxon>Basidiomycota</taxon>
        <taxon>Agaricomycotina</taxon>
        <taxon>Agaricomycetes</taxon>
        <taxon>Agaricomycetidae</taxon>
        <taxon>Agaricales</taxon>
        <taxon>Tricholomatineae</taxon>
        <taxon>Lyophyllaceae</taxon>
        <taxon>Tricholomella</taxon>
    </lineage>
</organism>
<feature type="region of interest" description="Disordered" evidence="1">
    <location>
        <begin position="244"/>
        <end position="271"/>
    </location>
</feature>
<feature type="region of interest" description="Disordered" evidence="1">
    <location>
        <begin position="618"/>
        <end position="666"/>
    </location>
</feature>
<dbReference type="AlphaFoldDB" id="A0A8H5GWB0"/>
<evidence type="ECO:0000256" key="1">
    <source>
        <dbReference type="SAM" id="MobiDB-lite"/>
    </source>
</evidence>
<comment type="caution">
    <text evidence="2">The sequence shown here is derived from an EMBL/GenBank/DDBJ whole genome shotgun (WGS) entry which is preliminary data.</text>
</comment>
<dbReference type="OrthoDB" id="2742205at2759"/>
<accession>A0A8H5GWB0</accession>
<feature type="compositionally biased region" description="Polar residues" evidence="1">
    <location>
        <begin position="625"/>
        <end position="637"/>
    </location>
</feature>
<feature type="compositionally biased region" description="Acidic residues" evidence="1">
    <location>
        <begin position="256"/>
        <end position="271"/>
    </location>
</feature>
<proteinExistence type="predicted"/>